<name>A0A087B3Y8_9BIFI</name>
<evidence type="ECO:0000313" key="1">
    <source>
        <dbReference type="EMBL" id="KFI65738.1"/>
    </source>
</evidence>
<dbReference type="Proteomes" id="UP000029067">
    <property type="component" value="Unassembled WGS sequence"/>
</dbReference>
<reference evidence="1 2" key="1">
    <citation type="submission" date="2014-03" db="EMBL/GenBank/DDBJ databases">
        <title>Genomics of Bifidobacteria.</title>
        <authorList>
            <person name="Ventura M."/>
            <person name="Milani C."/>
            <person name="Lugli G.A."/>
        </authorList>
    </citation>
    <scope>NUCLEOTIDE SEQUENCE [LARGE SCALE GENOMIC DNA]</scope>
    <source>
        <strain evidence="1 2">LMG 10738</strain>
    </source>
</reference>
<evidence type="ECO:0000313" key="2">
    <source>
        <dbReference type="Proteomes" id="UP000029067"/>
    </source>
</evidence>
<dbReference type="OrthoDB" id="10008390at2"/>
<accession>A0A087B3Y8</accession>
<dbReference type="RefSeq" id="WP_033515081.1">
    <property type="nucleotide sequence ID" value="NZ_JGYV01000001.1"/>
</dbReference>
<sequence length="111" mass="12648">MYANDNKTLRIMEEVCEALVYAENPMTKQELSETIPTQPNSHRIIPAVYLLQAANVIVRTSGRGTAKYRLKVQFPDELLPAPNTETAEEYRQELADALRELADWVEESLPE</sequence>
<gene>
    <name evidence="1" type="ORF">BCUN_0233</name>
</gene>
<dbReference type="STRING" id="1688.BCUN_0233"/>
<dbReference type="AlphaFoldDB" id="A0A087B3Y8"/>
<protein>
    <recommendedName>
        <fullName evidence="3">Transcriptional regulator</fullName>
    </recommendedName>
</protein>
<evidence type="ECO:0008006" key="3">
    <source>
        <dbReference type="Google" id="ProtNLM"/>
    </source>
</evidence>
<organism evidence="1 2">
    <name type="scientific">Bifidobacterium cuniculi</name>
    <dbReference type="NCBI Taxonomy" id="1688"/>
    <lineage>
        <taxon>Bacteria</taxon>
        <taxon>Bacillati</taxon>
        <taxon>Actinomycetota</taxon>
        <taxon>Actinomycetes</taxon>
        <taxon>Bifidobacteriales</taxon>
        <taxon>Bifidobacteriaceae</taxon>
        <taxon>Bifidobacterium</taxon>
    </lineage>
</organism>
<comment type="caution">
    <text evidence="1">The sequence shown here is derived from an EMBL/GenBank/DDBJ whole genome shotgun (WGS) entry which is preliminary data.</text>
</comment>
<keyword evidence="2" id="KW-1185">Reference proteome</keyword>
<dbReference type="EMBL" id="JGYV01000001">
    <property type="protein sequence ID" value="KFI65738.1"/>
    <property type="molecule type" value="Genomic_DNA"/>
</dbReference>
<proteinExistence type="predicted"/>